<reference evidence="3" key="1">
    <citation type="submission" date="2025-08" db="UniProtKB">
        <authorList>
            <consortium name="RefSeq"/>
        </authorList>
    </citation>
    <scope>IDENTIFICATION</scope>
</reference>
<feature type="region of interest" description="Disordered" evidence="1">
    <location>
        <begin position="510"/>
        <end position="545"/>
    </location>
</feature>
<name>A0AAJ6YMU8_9HYME</name>
<evidence type="ECO:0000256" key="1">
    <source>
        <dbReference type="SAM" id="MobiDB-lite"/>
    </source>
</evidence>
<evidence type="ECO:0000313" key="2">
    <source>
        <dbReference type="Proteomes" id="UP000695007"/>
    </source>
</evidence>
<dbReference type="PANTHER" id="PTHR37970">
    <property type="entry name" value="PROTEIN CBG08587"/>
    <property type="match status" value="1"/>
</dbReference>
<protein>
    <submittedName>
        <fullName evidence="3">Uncharacterized protein LOC105364673</fullName>
    </submittedName>
</protein>
<keyword evidence="2" id="KW-1185">Reference proteome</keyword>
<feature type="compositionally biased region" description="Basic and acidic residues" evidence="1">
    <location>
        <begin position="201"/>
        <end position="212"/>
    </location>
</feature>
<accession>A0AAJ6YMU8</accession>
<organism evidence="2 3">
    <name type="scientific">Ceratosolen solmsi marchali</name>
    <dbReference type="NCBI Taxonomy" id="326594"/>
    <lineage>
        <taxon>Eukaryota</taxon>
        <taxon>Metazoa</taxon>
        <taxon>Ecdysozoa</taxon>
        <taxon>Arthropoda</taxon>
        <taxon>Hexapoda</taxon>
        <taxon>Insecta</taxon>
        <taxon>Pterygota</taxon>
        <taxon>Neoptera</taxon>
        <taxon>Endopterygota</taxon>
        <taxon>Hymenoptera</taxon>
        <taxon>Apocrita</taxon>
        <taxon>Proctotrupomorpha</taxon>
        <taxon>Chalcidoidea</taxon>
        <taxon>Agaonidae</taxon>
        <taxon>Agaoninae</taxon>
        <taxon>Ceratosolen</taxon>
    </lineage>
</organism>
<sequence>MSTQCRHFVQNAWKKELCSNCFKAREDHANNQETLRPVVARTANSVKRVAHKVQGILRPKESNSLCNVQQQVRSKRKNVAFPDSLAEIIGYDGGDDFASDEESGYTVDDPDSLNGDTSLEVDELPDSEEERALGNLTRANTNFNTVTANLSSPPEEPKTPAKSFSSLMLGRAQKDGDGRKTTLLVSVKPFGGDDSLPTARRPSDKKSLDITKPKVSSETLDVKVELSIIKPMKKPINEKPLHVTNKSLTSTTTASLGKIVDMPLITSTNLITVMRDESAHKALESPKKTPSAATMITATGITEQRRVTSIARTPAIKKSENEKPRIMAQPSADHNAARNHKNLEMSNGVELSLSPIVVTGDRSDGSSTNFAKLPQEIPSYKSTSRMSDLMERRVEGEAAHEKYTFEVSRESAGEPDGKADEELVAEPSKERQRLAEPRASFLHGTSSEPRPKPSVPLKPIGSSLASILSESRAYEFRVGQKTNGGLAHARSDSHLCDSERLANAKPGQLQLAGRQVERAAAVESSGQLNDSDATPKSSCPRSSTERDEQLLWYIVERDEFTRLWVKGAKVEDFTQIMYHQ</sequence>
<dbReference type="Proteomes" id="UP000695007">
    <property type="component" value="Unplaced"/>
</dbReference>
<dbReference type="GeneID" id="105364673"/>
<feature type="region of interest" description="Disordered" evidence="1">
    <location>
        <begin position="186"/>
        <end position="212"/>
    </location>
</feature>
<dbReference type="RefSeq" id="XP_011500966.1">
    <property type="nucleotide sequence ID" value="XM_011502664.1"/>
</dbReference>
<feature type="compositionally biased region" description="Basic and acidic residues" evidence="1">
    <location>
        <begin position="401"/>
        <end position="436"/>
    </location>
</feature>
<gene>
    <name evidence="3" type="primary">LOC105364673</name>
</gene>
<dbReference type="KEGG" id="csol:105364673"/>
<feature type="region of interest" description="Disordered" evidence="1">
    <location>
        <begin position="401"/>
        <end position="458"/>
    </location>
</feature>
<proteinExistence type="predicted"/>
<feature type="compositionally biased region" description="Polar residues" evidence="1">
    <location>
        <begin position="524"/>
        <end position="542"/>
    </location>
</feature>
<dbReference type="AlphaFoldDB" id="A0AAJ6YMU8"/>
<evidence type="ECO:0000313" key="3">
    <source>
        <dbReference type="RefSeq" id="XP_011500966.1"/>
    </source>
</evidence>
<dbReference type="PANTHER" id="PTHR37970:SF1">
    <property type="entry name" value="SERINE-RICH ADHESIN FOR PLATELETS"/>
    <property type="match status" value="1"/>
</dbReference>